<feature type="compositionally biased region" description="Low complexity" evidence="1">
    <location>
        <begin position="86"/>
        <end position="96"/>
    </location>
</feature>
<keyword evidence="2" id="KW-0472">Membrane</keyword>
<evidence type="ECO:0000256" key="2">
    <source>
        <dbReference type="SAM" id="Phobius"/>
    </source>
</evidence>
<dbReference type="EMBL" id="HBEY01030360">
    <property type="protein sequence ID" value="CAD8611030.1"/>
    <property type="molecule type" value="Transcribed_RNA"/>
</dbReference>
<evidence type="ECO:0000256" key="1">
    <source>
        <dbReference type="SAM" id="MobiDB-lite"/>
    </source>
</evidence>
<keyword evidence="2" id="KW-0812">Transmembrane</keyword>
<name>A0A7S0Q5G1_9EUKA</name>
<feature type="region of interest" description="Disordered" evidence="1">
    <location>
        <begin position="1"/>
        <end position="157"/>
    </location>
</feature>
<sequence>MLPPSSPPPPTPPPPVPPPPSPPPPSLPPPAPPSPSPPPPVSPPPTPPPPSSPPPSQPPPSLPSPSPYPPPLRSPPSKPPPPSLPPTATQPQSTSPLMPPPPSPPPPLNPSPTSPPPSPPPSAPLPPVPPPPSSPPPPLPVSPPPGRRRERVSTSVTLFDPQLSAQLRVNGGSRRADDTNLADEVRKAYLGFLASEGRPLRSWEGEALNVVDAFPQFLINFNVVRGEGQALKSLLDTDKCVDWLESALDRPVRTDRARVSDWYVVDQPPSPPPSTPPPTLPPPADLIRADLDSAGGSAGTYIILVLVLGICMLPLSYLLYARLRYREAWLLFLRWRTTHSKTSIPWRYMPREDREELRRKLDGLDDLDDLADTASVTFIPTKVSDANIFAAMYPSDEPVVVRTPMSPSVPSAETETPRAKIKYWV</sequence>
<feature type="region of interest" description="Disordered" evidence="1">
    <location>
        <begin position="263"/>
        <end position="284"/>
    </location>
</feature>
<feature type="transmembrane region" description="Helical" evidence="2">
    <location>
        <begin position="298"/>
        <end position="320"/>
    </location>
</feature>
<protein>
    <submittedName>
        <fullName evidence="3">Uncharacterized protein</fullName>
    </submittedName>
</protein>
<keyword evidence="2" id="KW-1133">Transmembrane helix</keyword>
<feature type="compositionally biased region" description="Pro residues" evidence="1">
    <location>
        <begin position="1"/>
        <end position="85"/>
    </location>
</feature>
<evidence type="ECO:0000313" key="3">
    <source>
        <dbReference type="EMBL" id="CAD8611030.1"/>
    </source>
</evidence>
<dbReference type="AlphaFoldDB" id="A0A7S0Q5G1"/>
<proteinExistence type="predicted"/>
<dbReference type="PRINTS" id="PR01217">
    <property type="entry name" value="PRICHEXTENSN"/>
</dbReference>
<gene>
    <name evidence="3" type="ORF">CPEL01642_LOCUS14408</name>
</gene>
<organism evidence="3">
    <name type="scientific">Coccolithus braarudii</name>
    <dbReference type="NCBI Taxonomy" id="221442"/>
    <lineage>
        <taxon>Eukaryota</taxon>
        <taxon>Haptista</taxon>
        <taxon>Haptophyta</taxon>
        <taxon>Prymnesiophyceae</taxon>
        <taxon>Coccolithales</taxon>
        <taxon>Coccolithaceae</taxon>
        <taxon>Coccolithus</taxon>
    </lineage>
</organism>
<feature type="compositionally biased region" description="Pro residues" evidence="1">
    <location>
        <begin position="268"/>
        <end position="284"/>
    </location>
</feature>
<reference evidence="3" key="1">
    <citation type="submission" date="2021-01" db="EMBL/GenBank/DDBJ databases">
        <authorList>
            <person name="Corre E."/>
            <person name="Pelletier E."/>
            <person name="Niang G."/>
            <person name="Scheremetjew M."/>
            <person name="Finn R."/>
            <person name="Kale V."/>
            <person name="Holt S."/>
            <person name="Cochrane G."/>
            <person name="Meng A."/>
            <person name="Brown T."/>
            <person name="Cohen L."/>
        </authorList>
    </citation>
    <scope>NUCLEOTIDE SEQUENCE</scope>
    <source>
        <strain evidence="3">PLY182g</strain>
    </source>
</reference>
<feature type="compositionally biased region" description="Pro residues" evidence="1">
    <location>
        <begin position="97"/>
        <end position="145"/>
    </location>
</feature>
<accession>A0A7S0Q5G1</accession>